<dbReference type="GeneTree" id="ENSGT00730000111174"/>
<gene>
    <name evidence="5" type="primary">Cfap45</name>
</gene>
<keyword evidence="3" id="KW-0969">Cilium</keyword>
<keyword evidence="6" id="KW-1185">Reference proteome</keyword>
<evidence type="ECO:0000256" key="2">
    <source>
        <dbReference type="ARBA" id="ARBA00022846"/>
    </source>
</evidence>
<dbReference type="Proteomes" id="UP000694381">
    <property type="component" value="Unassembled WGS sequence"/>
</dbReference>
<evidence type="ECO:0000256" key="1">
    <source>
        <dbReference type="ARBA" id="ARBA00004230"/>
    </source>
</evidence>
<dbReference type="Ensembl" id="ENSNGAT00000001623.1">
    <property type="protein sequence ID" value="ENSNGAP00000001598.1"/>
    <property type="gene ID" value="ENSNGAG00000001181.1"/>
</dbReference>
<reference evidence="5" key="2">
    <citation type="submission" date="2025-09" db="UniProtKB">
        <authorList>
            <consortium name="Ensembl"/>
        </authorList>
    </citation>
    <scope>IDENTIFICATION</scope>
</reference>
<dbReference type="PANTHER" id="PTHR15504:SF0">
    <property type="entry name" value="CILIA- AND FLAGELLA-ASSOCIATED PROTEIN 45"/>
    <property type="match status" value="1"/>
</dbReference>
<comment type="subcellular location">
    <subcellularLocation>
        <location evidence="1">Cell projection</location>
        <location evidence="1">Cilium</location>
        <location evidence="1">Flagellum</location>
    </subcellularLocation>
</comment>
<proteinExistence type="predicted"/>
<dbReference type="GO" id="GO:0031514">
    <property type="term" value="C:motile cilium"/>
    <property type="evidence" value="ECO:0007669"/>
    <property type="project" value="UniProtKB-SubCell"/>
</dbReference>
<evidence type="ECO:0000256" key="3">
    <source>
        <dbReference type="ARBA" id="ARBA00023069"/>
    </source>
</evidence>
<evidence type="ECO:0000313" key="6">
    <source>
        <dbReference type="Proteomes" id="UP000694381"/>
    </source>
</evidence>
<dbReference type="AlphaFoldDB" id="A0A8C6QDN2"/>
<evidence type="ECO:0000313" key="5">
    <source>
        <dbReference type="Ensembl" id="ENSNGAP00000001598.1"/>
    </source>
</evidence>
<name>A0A8C6QDN2_NANGA</name>
<reference evidence="5" key="1">
    <citation type="submission" date="2025-08" db="UniProtKB">
        <authorList>
            <consortium name="Ensembl"/>
        </authorList>
    </citation>
    <scope>IDENTIFICATION</scope>
</reference>
<accession>A0A8C6QDN2</accession>
<protein>
    <submittedName>
        <fullName evidence="5">Cilia and flagella associated protein 45</fullName>
    </submittedName>
</protein>
<keyword evidence="4" id="KW-0966">Cell projection</keyword>
<organism evidence="5 6">
    <name type="scientific">Nannospalax galili</name>
    <name type="common">Northern Israeli blind subterranean mole rat</name>
    <name type="synonym">Spalax galili</name>
    <dbReference type="NCBI Taxonomy" id="1026970"/>
    <lineage>
        <taxon>Eukaryota</taxon>
        <taxon>Metazoa</taxon>
        <taxon>Chordata</taxon>
        <taxon>Craniata</taxon>
        <taxon>Vertebrata</taxon>
        <taxon>Euteleostomi</taxon>
        <taxon>Mammalia</taxon>
        <taxon>Eutheria</taxon>
        <taxon>Euarchontoglires</taxon>
        <taxon>Glires</taxon>
        <taxon>Rodentia</taxon>
        <taxon>Myomorpha</taxon>
        <taxon>Muroidea</taxon>
        <taxon>Spalacidae</taxon>
        <taxon>Spalacinae</taxon>
        <taxon>Nannospalax</taxon>
    </lineage>
</organism>
<keyword evidence="2" id="KW-0282">Flagellum</keyword>
<dbReference type="InterPro" id="IPR033253">
    <property type="entry name" value="CFAP45"/>
</dbReference>
<dbReference type="PANTHER" id="PTHR15504">
    <property type="entry name" value="NASOPHARYNGEAL EPITHELIUM SPECIFIC PROTEIN 1"/>
    <property type="match status" value="1"/>
</dbReference>
<evidence type="ECO:0000256" key="4">
    <source>
        <dbReference type="ARBA" id="ARBA00023273"/>
    </source>
</evidence>
<dbReference type="OMA" id="WGHKPET"/>
<sequence length="133" mass="15184">MSSEVDESLFGGVKPLAHGQSNSPIVLLRDKHAIRKTLNALGVNRKPETIQLITRDMVRELIIPTDDPSGESLIISPEEFERIKWASQVLTKEELEAREQAFKKEKEAIMDAVTTRKKIMKQKEMVWNNKKLS</sequence>